<evidence type="ECO:0000256" key="4">
    <source>
        <dbReference type="ARBA" id="ARBA00022553"/>
    </source>
</evidence>
<dbReference type="EMBL" id="BROH01000001">
    <property type="protein sequence ID" value="GKY86845.1"/>
    <property type="molecule type" value="Genomic_DNA"/>
</dbReference>
<dbReference type="SUPFAM" id="SSF55874">
    <property type="entry name" value="ATPase domain of HSP90 chaperone/DNA topoisomerase II/histidine kinase"/>
    <property type="match status" value="1"/>
</dbReference>
<name>A0ABQ5LR18_9RHOB</name>
<dbReference type="SMART" id="SM00388">
    <property type="entry name" value="HisKA"/>
    <property type="match status" value="1"/>
</dbReference>
<keyword evidence="4" id="KW-0597">Phosphoprotein</keyword>
<keyword evidence="8 10" id="KW-1133">Transmembrane helix</keyword>
<keyword evidence="13" id="KW-1185">Reference proteome</keyword>
<dbReference type="SMART" id="SM00387">
    <property type="entry name" value="HATPase_c"/>
    <property type="match status" value="1"/>
</dbReference>
<feature type="transmembrane region" description="Helical" evidence="10">
    <location>
        <begin position="7"/>
        <end position="29"/>
    </location>
</feature>
<sequence length="444" mass="48862">MTTRQEWIRYLGLGGLVLICLGLLGLAAWQLVQLERQMRIDATENMIWVFGQAQIEAMNLALALSDEMPPQQIQTRFDVLLSRLTLLEEGPQRRFLENAGISETLAGWRSGLLALDPMQGADPAALRAHVTALVAALRGKASLVMSYEWQIQAERLDRLGRLHRLALVSVLGAALAGLGLAAILIDRERRLMRGRLDRLRAEKLAGDLERERETSENNRRFADLIAHQLRTPLAVIDSAMHRLTRRGGPVSPELVSEKVAVSREAVARLVKLTDTALMMSRLERDAVLPHLSAHDLRDLVTSVIDDLVVTAQDRDPSRIRQQAQAAPMVALCDPALTGEILSNLFCNALLYSPLDCRVDVEVSQSPTHIVCRVEDRGRGMSAEEIARAFDRFYRGSGHETLPGSGLGLTLARHLARMQGGEVSLMPRAGGGLAAALYLPREVSA</sequence>
<dbReference type="RefSeq" id="WP_281840794.1">
    <property type="nucleotide sequence ID" value="NZ_BROH01000001.1"/>
</dbReference>
<accession>A0ABQ5LR18</accession>
<dbReference type="CDD" id="cd00082">
    <property type="entry name" value="HisKA"/>
    <property type="match status" value="1"/>
</dbReference>
<comment type="caution">
    <text evidence="12">The sequence shown here is derived from an EMBL/GenBank/DDBJ whole genome shotgun (WGS) entry which is preliminary data.</text>
</comment>
<evidence type="ECO:0000256" key="2">
    <source>
        <dbReference type="ARBA" id="ARBA00004370"/>
    </source>
</evidence>
<dbReference type="PANTHER" id="PTHR45436:SF5">
    <property type="entry name" value="SENSOR HISTIDINE KINASE TRCS"/>
    <property type="match status" value="1"/>
</dbReference>
<comment type="subcellular location">
    <subcellularLocation>
        <location evidence="2">Membrane</location>
    </subcellularLocation>
</comment>
<gene>
    <name evidence="12" type="ORF">STA1M1_07140</name>
</gene>
<keyword evidence="6 10" id="KW-0812">Transmembrane</keyword>
<evidence type="ECO:0000256" key="10">
    <source>
        <dbReference type="SAM" id="Phobius"/>
    </source>
</evidence>
<organism evidence="12 13">
    <name type="scientific">Sinisalibacter aestuarii</name>
    <dbReference type="NCBI Taxonomy" id="2949426"/>
    <lineage>
        <taxon>Bacteria</taxon>
        <taxon>Pseudomonadati</taxon>
        <taxon>Pseudomonadota</taxon>
        <taxon>Alphaproteobacteria</taxon>
        <taxon>Rhodobacterales</taxon>
        <taxon>Roseobacteraceae</taxon>
        <taxon>Sinisalibacter</taxon>
    </lineage>
</organism>
<dbReference type="PANTHER" id="PTHR45436">
    <property type="entry name" value="SENSOR HISTIDINE KINASE YKOH"/>
    <property type="match status" value="1"/>
</dbReference>
<dbReference type="InterPro" id="IPR004358">
    <property type="entry name" value="Sig_transdc_His_kin-like_C"/>
</dbReference>
<evidence type="ECO:0000256" key="3">
    <source>
        <dbReference type="ARBA" id="ARBA00012438"/>
    </source>
</evidence>
<evidence type="ECO:0000256" key="9">
    <source>
        <dbReference type="ARBA" id="ARBA00023136"/>
    </source>
</evidence>
<reference evidence="12" key="1">
    <citation type="journal article" date="2023" name="Int. J. Syst. Evol. Microbiol.">
        <title>Sinisalibacter aestuarii sp. nov., isolated from estuarine sediment of the Arakawa River.</title>
        <authorList>
            <person name="Arafat S.T."/>
            <person name="Hirano S."/>
            <person name="Sato A."/>
            <person name="Takeuchi K."/>
            <person name="Yasuda T."/>
            <person name="Terahara T."/>
            <person name="Hamada M."/>
            <person name="Kobayashi T."/>
        </authorList>
    </citation>
    <scope>NUCLEOTIDE SEQUENCE</scope>
    <source>
        <strain evidence="12">B-399</strain>
    </source>
</reference>
<dbReference type="Gene3D" id="3.30.565.10">
    <property type="entry name" value="Histidine kinase-like ATPase, C-terminal domain"/>
    <property type="match status" value="1"/>
</dbReference>
<comment type="catalytic activity">
    <reaction evidence="1">
        <text>ATP + protein L-histidine = ADP + protein N-phospho-L-histidine.</text>
        <dbReference type="EC" id="2.7.13.3"/>
    </reaction>
</comment>
<dbReference type="InterPro" id="IPR003661">
    <property type="entry name" value="HisK_dim/P_dom"/>
</dbReference>
<evidence type="ECO:0000313" key="12">
    <source>
        <dbReference type="EMBL" id="GKY86845.1"/>
    </source>
</evidence>
<dbReference type="InterPro" id="IPR036097">
    <property type="entry name" value="HisK_dim/P_sf"/>
</dbReference>
<keyword evidence="7" id="KW-0418">Kinase</keyword>
<keyword evidence="5" id="KW-0808">Transferase</keyword>
<dbReference type="Proteomes" id="UP001144205">
    <property type="component" value="Unassembled WGS sequence"/>
</dbReference>
<evidence type="ECO:0000256" key="6">
    <source>
        <dbReference type="ARBA" id="ARBA00022692"/>
    </source>
</evidence>
<feature type="domain" description="Histidine kinase" evidence="11">
    <location>
        <begin position="224"/>
        <end position="442"/>
    </location>
</feature>
<dbReference type="InterPro" id="IPR036890">
    <property type="entry name" value="HATPase_C_sf"/>
</dbReference>
<dbReference type="Pfam" id="PF02518">
    <property type="entry name" value="HATPase_c"/>
    <property type="match status" value="1"/>
</dbReference>
<dbReference type="CDD" id="cd00075">
    <property type="entry name" value="HATPase"/>
    <property type="match status" value="1"/>
</dbReference>
<evidence type="ECO:0000256" key="5">
    <source>
        <dbReference type="ARBA" id="ARBA00022679"/>
    </source>
</evidence>
<dbReference type="EC" id="2.7.13.3" evidence="3"/>
<protein>
    <recommendedName>
        <fullName evidence="3">histidine kinase</fullName>
        <ecNumber evidence="3">2.7.13.3</ecNumber>
    </recommendedName>
</protein>
<dbReference type="SUPFAM" id="SSF47384">
    <property type="entry name" value="Homodimeric domain of signal transducing histidine kinase"/>
    <property type="match status" value="1"/>
</dbReference>
<dbReference type="PROSITE" id="PS50109">
    <property type="entry name" value="HIS_KIN"/>
    <property type="match status" value="1"/>
</dbReference>
<dbReference type="Pfam" id="PF00512">
    <property type="entry name" value="HisKA"/>
    <property type="match status" value="1"/>
</dbReference>
<proteinExistence type="predicted"/>
<dbReference type="Gene3D" id="1.10.287.130">
    <property type="match status" value="1"/>
</dbReference>
<keyword evidence="9 10" id="KW-0472">Membrane</keyword>
<dbReference type="InterPro" id="IPR050428">
    <property type="entry name" value="TCS_sensor_his_kinase"/>
</dbReference>
<evidence type="ECO:0000259" key="11">
    <source>
        <dbReference type="PROSITE" id="PS50109"/>
    </source>
</evidence>
<dbReference type="InterPro" id="IPR005467">
    <property type="entry name" value="His_kinase_dom"/>
</dbReference>
<feature type="transmembrane region" description="Helical" evidence="10">
    <location>
        <begin position="165"/>
        <end position="185"/>
    </location>
</feature>
<dbReference type="InterPro" id="IPR003594">
    <property type="entry name" value="HATPase_dom"/>
</dbReference>
<evidence type="ECO:0000256" key="1">
    <source>
        <dbReference type="ARBA" id="ARBA00000085"/>
    </source>
</evidence>
<evidence type="ECO:0000256" key="7">
    <source>
        <dbReference type="ARBA" id="ARBA00022777"/>
    </source>
</evidence>
<evidence type="ECO:0000313" key="13">
    <source>
        <dbReference type="Proteomes" id="UP001144205"/>
    </source>
</evidence>
<dbReference type="PRINTS" id="PR00344">
    <property type="entry name" value="BCTRLSENSOR"/>
</dbReference>
<evidence type="ECO:0000256" key="8">
    <source>
        <dbReference type="ARBA" id="ARBA00022989"/>
    </source>
</evidence>